<gene>
    <name evidence="2" type="ORF">V6N12_023628</name>
</gene>
<keyword evidence="3" id="KW-1185">Reference proteome</keyword>
<evidence type="ECO:0000313" key="3">
    <source>
        <dbReference type="Proteomes" id="UP001472677"/>
    </source>
</evidence>
<evidence type="ECO:0000313" key="2">
    <source>
        <dbReference type="EMBL" id="KAK8589225.1"/>
    </source>
</evidence>
<accession>A0ABR2FY81</accession>
<feature type="region of interest" description="Disordered" evidence="1">
    <location>
        <begin position="1"/>
        <end position="72"/>
    </location>
</feature>
<dbReference type="EMBL" id="JBBPBM010000004">
    <property type="protein sequence ID" value="KAK8589225.1"/>
    <property type="molecule type" value="Genomic_DNA"/>
</dbReference>
<proteinExistence type="predicted"/>
<protein>
    <submittedName>
        <fullName evidence="2">Uncharacterized protein</fullName>
    </submittedName>
</protein>
<sequence length="144" mass="16450">MYKKHTKTCINQREKNNKSRHETNITKLKTKPQETTTKAQNRRGETTSEIKTTKERLGNDEKTIDQSRGYVKPADPSVAKLHVFLGSPERRDGYLKYKGLPVARHVDIESSTAGGQGGGTTHCHHRWSGQKQTQEPRHFTINRK</sequence>
<name>A0ABR2FY81_9ROSI</name>
<feature type="compositionally biased region" description="Basic and acidic residues" evidence="1">
    <location>
        <begin position="12"/>
        <end position="24"/>
    </location>
</feature>
<dbReference type="Proteomes" id="UP001472677">
    <property type="component" value="Unassembled WGS sequence"/>
</dbReference>
<reference evidence="2 3" key="1">
    <citation type="journal article" date="2024" name="G3 (Bethesda)">
        <title>Genome assembly of Hibiscus sabdariffa L. provides insights into metabolisms of medicinal natural products.</title>
        <authorList>
            <person name="Kim T."/>
        </authorList>
    </citation>
    <scope>NUCLEOTIDE SEQUENCE [LARGE SCALE GENOMIC DNA]</scope>
    <source>
        <strain evidence="2">TK-2024</strain>
        <tissue evidence="2">Old leaves</tissue>
    </source>
</reference>
<feature type="region of interest" description="Disordered" evidence="1">
    <location>
        <begin position="109"/>
        <end position="144"/>
    </location>
</feature>
<comment type="caution">
    <text evidence="2">The sequence shown here is derived from an EMBL/GenBank/DDBJ whole genome shotgun (WGS) entry which is preliminary data.</text>
</comment>
<feature type="compositionally biased region" description="Basic and acidic residues" evidence="1">
    <location>
        <begin position="42"/>
        <end position="65"/>
    </location>
</feature>
<organism evidence="2 3">
    <name type="scientific">Hibiscus sabdariffa</name>
    <name type="common">roselle</name>
    <dbReference type="NCBI Taxonomy" id="183260"/>
    <lineage>
        <taxon>Eukaryota</taxon>
        <taxon>Viridiplantae</taxon>
        <taxon>Streptophyta</taxon>
        <taxon>Embryophyta</taxon>
        <taxon>Tracheophyta</taxon>
        <taxon>Spermatophyta</taxon>
        <taxon>Magnoliopsida</taxon>
        <taxon>eudicotyledons</taxon>
        <taxon>Gunneridae</taxon>
        <taxon>Pentapetalae</taxon>
        <taxon>rosids</taxon>
        <taxon>malvids</taxon>
        <taxon>Malvales</taxon>
        <taxon>Malvaceae</taxon>
        <taxon>Malvoideae</taxon>
        <taxon>Hibiscus</taxon>
    </lineage>
</organism>
<evidence type="ECO:0000256" key="1">
    <source>
        <dbReference type="SAM" id="MobiDB-lite"/>
    </source>
</evidence>